<evidence type="ECO:0000259" key="4">
    <source>
        <dbReference type="Pfam" id="PF17676"/>
    </source>
</evidence>
<dbReference type="SUPFAM" id="SSF52317">
    <property type="entry name" value="Class I glutamine amidotransferase-like"/>
    <property type="match status" value="1"/>
</dbReference>
<evidence type="ECO:0000313" key="6">
    <source>
        <dbReference type="Proteomes" id="UP000522163"/>
    </source>
</evidence>
<protein>
    <submittedName>
        <fullName evidence="5">Muramoyltetrapeptide carboxypeptidase LdcA involved in peptidoglycan recycling</fullName>
    </submittedName>
</protein>
<dbReference type="PANTHER" id="PTHR30237:SF4">
    <property type="entry name" value="LD-CARBOXYPEPTIDASE C-TERMINAL DOMAIN-CONTAINING PROTEIN"/>
    <property type="match status" value="1"/>
</dbReference>
<accession>A0A7W9SGD5</accession>
<keyword evidence="5" id="KW-0121">Carboxypeptidase</keyword>
<dbReference type="Gene3D" id="3.50.30.60">
    <property type="entry name" value="LD-carboxypeptidase A C-terminal domain-like"/>
    <property type="match status" value="1"/>
</dbReference>
<dbReference type="SUPFAM" id="SSF141986">
    <property type="entry name" value="LD-carboxypeptidase A C-terminal domain-like"/>
    <property type="match status" value="1"/>
</dbReference>
<dbReference type="PANTHER" id="PTHR30237">
    <property type="entry name" value="MURAMOYLTETRAPEPTIDE CARBOXYPEPTIDASE"/>
    <property type="match status" value="1"/>
</dbReference>
<dbReference type="PIRSF" id="PIRSF028757">
    <property type="entry name" value="LD-carboxypeptidase"/>
    <property type="match status" value="1"/>
</dbReference>
<reference evidence="5 6" key="1">
    <citation type="submission" date="2020-08" db="EMBL/GenBank/DDBJ databases">
        <title>Genomic Encyclopedia of Type Strains, Phase IV (KMG-IV): sequencing the most valuable type-strain genomes for metagenomic binning, comparative biology and taxonomic classification.</title>
        <authorList>
            <person name="Goeker M."/>
        </authorList>
    </citation>
    <scope>NUCLEOTIDE SEQUENCE [LARGE SCALE GENOMIC DNA]</scope>
    <source>
        <strain evidence="5 6">DSM 17245</strain>
    </source>
</reference>
<dbReference type="Pfam" id="PF17676">
    <property type="entry name" value="Peptidase_S66C"/>
    <property type="match status" value="1"/>
</dbReference>
<dbReference type="AlphaFoldDB" id="A0A7W9SGD5"/>
<organism evidence="5 6">
    <name type="scientific">Oribacterium sinus</name>
    <dbReference type="NCBI Taxonomy" id="237576"/>
    <lineage>
        <taxon>Bacteria</taxon>
        <taxon>Bacillati</taxon>
        <taxon>Bacillota</taxon>
        <taxon>Clostridia</taxon>
        <taxon>Lachnospirales</taxon>
        <taxon>Lachnospiraceae</taxon>
        <taxon>Oribacterium</taxon>
    </lineage>
</organism>
<dbReference type="CDD" id="cd07062">
    <property type="entry name" value="Peptidase_S66_mccF_like"/>
    <property type="match status" value="1"/>
</dbReference>
<dbReference type="Proteomes" id="UP000522163">
    <property type="component" value="Unassembled WGS sequence"/>
</dbReference>
<sequence>MMQKVKTVAIVSLSSGVLGEDFVQHEVKIGLERLRRFGLEVKFMENALKGLDYLKEHPEKRAEDLLQAFSDDSIDMILCAIGGADTYRLLPYLFEEGQLEKAVKQKIFLGFSDTTMNHLMLHKLGIKSFYGQAFIPDICELEEEMLPYSEKYFLELIQSGSIRSLEPSPIWYEERTDFGPKAIGTKRVSHENEGFLLLQGSPVFQGEILGGCIDTLYDIFDTTRHEDSVSLCKKYALFPDLADWKGKILLLESSENQPNPEKYRKMLKALKQSGIFEVLSGALVGKPMDERYAKEYQEILPEVIGNPTLPIVFNLNVGHDTPRAIIPFGIMAKVDVSAQRISFTEDTKVSQLN</sequence>
<evidence type="ECO:0000313" key="5">
    <source>
        <dbReference type="EMBL" id="MBB6041647.1"/>
    </source>
</evidence>
<dbReference type="Pfam" id="PF02016">
    <property type="entry name" value="Peptidase_S66"/>
    <property type="match status" value="1"/>
</dbReference>
<evidence type="ECO:0000256" key="2">
    <source>
        <dbReference type="ARBA" id="ARBA00022801"/>
    </source>
</evidence>
<evidence type="ECO:0000256" key="1">
    <source>
        <dbReference type="ARBA" id="ARBA00010233"/>
    </source>
</evidence>
<keyword evidence="5" id="KW-0645">Protease</keyword>
<gene>
    <name evidence="5" type="ORF">HNQ46_001637</name>
</gene>
<feature type="domain" description="LD-carboxypeptidase N-terminal" evidence="3">
    <location>
        <begin position="8"/>
        <end position="131"/>
    </location>
</feature>
<proteinExistence type="inferred from homology"/>
<feature type="domain" description="LD-carboxypeptidase C-terminal" evidence="4">
    <location>
        <begin position="205"/>
        <end position="334"/>
    </location>
</feature>
<dbReference type="Gene3D" id="3.40.50.10740">
    <property type="entry name" value="Class I glutamine amidotransferase-like"/>
    <property type="match status" value="1"/>
</dbReference>
<name>A0A7W9SGD5_9FIRM</name>
<dbReference type="GeneID" id="85015173"/>
<dbReference type="RefSeq" id="WP_183684241.1">
    <property type="nucleotide sequence ID" value="NZ_JACHHH010000008.1"/>
</dbReference>
<dbReference type="InterPro" id="IPR027478">
    <property type="entry name" value="LdcA_N"/>
</dbReference>
<dbReference type="InterPro" id="IPR003507">
    <property type="entry name" value="S66_fam"/>
</dbReference>
<dbReference type="InterPro" id="IPR029062">
    <property type="entry name" value="Class_I_gatase-like"/>
</dbReference>
<evidence type="ECO:0000259" key="3">
    <source>
        <dbReference type="Pfam" id="PF02016"/>
    </source>
</evidence>
<keyword evidence="2" id="KW-0378">Hydrolase</keyword>
<dbReference type="GO" id="GO:0004180">
    <property type="term" value="F:carboxypeptidase activity"/>
    <property type="evidence" value="ECO:0007669"/>
    <property type="project" value="UniProtKB-KW"/>
</dbReference>
<comment type="caution">
    <text evidence="5">The sequence shown here is derived from an EMBL/GenBank/DDBJ whole genome shotgun (WGS) entry which is preliminary data.</text>
</comment>
<dbReference type="InterPro" id="IPR040449">
    <property type="entry name" value="Peptidase_S66_N"/>
</dbReference>
<dbReference type="InterPro" id="IPR040921">
    <property type="entry name" value="Peptidase_S66C"/>
</dbReference>
<dbReference type="InterPro" id="IPR027461">
    <property type="entry name" value="Carboxypeptidase_A_C_sf"/>
</dbReference>
<comment type="similarity">
    <text evidence="1">Belongs to the peptidase S66 family.</text>
</comment>
<dbReference type="EMBL" id="JACHHH010000008">
    <property type="protein sequence ID" value="MBB6041647.1"/>
    <property type="molecule type" value="Genomic_DNA"/>
</dbReference>